<sequence>MNTSKLNAALDAAARGFRVFPLRRDTKLPWQEGWQQAATTNKEQITEWWRENPNYNIGIATGNGTLVVDIDVKNGKQGASSLEILELMGLPESLTVKTASGGKHIYFKIPDHIAGRVDNIEGFPGIDTRGDGNLAVWPGSNIGRNKYELTADIPTAECPDWFRTILANVPKQVQRQDDIAAQPDQPKNIEKAIHWLQTTAPSAIEGDAGDKTTFAVAAELRAFGISEETAFELMADHWNEDKASPPWSPDQLKTKIANAYNYGQGAFGGKTAEGEFGVLDIDIGEPPAIPSRQELITPAGSASKQEQKTGLHFLSYDEMCAMPEPEWLVEGVIQKRTAALMFGKSNAFKSFLAIDIGLSVASKDNWHGNPCDNGKVLFVATEGANGVGRLRVPGWFEHYNTDPDLRQNVYLYPKEICLDVKTDVDALIKSVIAMGGCVLIVLDIFGGTMSGTEVEDTTARAWTRSIQRIMRETGAASLTVAHTGWQDETRARMHTHFWGSFDSRMRVEGDKEKMVTLLTVERHKDADSNGSWGFRLEPCDRTLVPVFDDSVKPDKGSGLPDKLKLAIRALDEAVEEHGVLKLEKDYPSCRVVALAQWKDKCEQLGLSDSENAATRRQAFKRAKDDLIKRNSIAIFDDFVWSKFDEK</sequence>
<dbReference type="Pfam" id="PF13481">
    <property type="entry name" value="AAA_25"/>
    <property type="match status" value="1"/>
</dbReference>
<dbReference type="SUPFAM" id="SSF56747">
    <property type="entry name" value="Prim-pol domain"/>
    <property type="match status" value="1"/>
</dbReference>
<dbReference type="EMBL" id="JACZKO010000038">
    <property type="protein sequence ID" value="MBE0561832.1"/>
    <property type="molecule type" value="Genomic_DNA"/>
</dbReference>
<reference evidence="2" key="2">
    <citation type="submission" date="2020-10" db="EMBL/GenBank/DDBJ databases">
        <title>Enrichment of novel Verrucomicrobia, Bacteroidetes and Krumholzibacteria in an oxygen-limited, methane- and iron-fed bioreactor inoculated with Bothnian Sea sediments.</title>
        <authorList>
            <person name="Martins P.D."/>
            <person name="de Jong A."/>
            <person name="Lenstra W.K."/>
            <person name="van Helmond N.A.G.M."/>
            <person name="Slomp C.P."/>
            <person name="Jetten M.S.M."/>
            <person name="Welte C.U."/>
            <person name="Rasigraf O."/>
        </authorList>
    </citation>
    <scope>NUCLEOTIDE SEQUENCE</scope>
    <source>
        <strain evidence="2">MAG47</strain>
    </source>
</reference>
<name>A0A8I0N754_BRUAN</name>
<accession>A0A8I0N754</accession>
<feature type="domain" description="DNA primase/polymerase bifunctional N-terminal" evidence="1">
    <location>
        <begin position="9"/>
        <end position="162"/>
    </location>
</feature>
<dbReference type="SMART" id="SM00943">
    <property type="entry name" value="Prim-Pol"/>
    <property type="match status" value="1"/>
</dbReference>
<proteinExistence type="predicted"/>
<dbReference type="SUPFAM" id="SSF52540">
    <property type="entry name" value="P-loop containing nucleoside triphosphate hydrolases"/>
    <property type="match status" value="1"/>
</dbReference>
<organism evidence="2 3">
    <name type="scientific">Brucella anthropi</name>
    <name type="common">Ochrobactrum anthropi</name>
    <dbReference type="NCBI Taxonomy" id="529"/>
    <lineage>
        <taxon>Bacteria</taxon>
        <taxon>Pseudomonadati</taxon>
        <taxon>Pseudomonadota</taxon>
        <taxon>Alphaproteobacteria</taxon>
        <taxon>Hyphomicrobiales</taxon>
        <taxon>Brucellaceae</taxon>
        <taxon>Brucella/Ochrobactrum group</taxon>
        <taxon>Brucella</taxon>
    </lineage>
</organism>
<dbReference type="Gene3D" id="3.30.720.160">
    <property type="entry name" value="Bifunctional DNA primase/polymerase, N-terminal"/>
    <property type="match status" value="1"/>
</dbReference>
<dbReference type="Proteomes" id="UP000642265">
    <property type="component" value="Unassembled WGS sequence"/>
</dbReference>
<evidence type="ECO:0000259" key="1">
    <source>
        <dbReference type="SMART" id="SM00943"/>
    </source>
</evidence>
<comment type="caution">
    <text evidence="2">The sequence shown here is derived from an EMBL/GenBank/DDBJ whole genome shotgun (WGS) entry which is preliminary data.</text>
</comment>
<dbReference type="CDD" id="cd04859">
    <property type="entry name" value="Prim_Pol"/>
    <property type="match status" value="1"/>
</dbReference>
<reference evidence="2" key="1">
    <citation type="submission" date="2020-09" db="EMBL/GenBank/DDBJ databases">
        <authorList>
            <person name="Dalcin Martins P."/>
        </authorList>
    </citation>
    <scope>NUCLEOTIDE SEQUENCE</scope>
    <source>
        <strain evidence="2">MAG47</strain>
    </source>
</reference>
<dbReference type="Pfam" id="PF09250">
    <property type="entry name" value="Prim-Pol"/>
    <property type="match status" value="1"/>
</dbReference>
<evidence type="ECO:0000313" key="2">
    <source>
        <dbReference type="EMBL" id="MBE0561832.1"/>
    </source>
</evidence>
<dbReference type="InterPro" id="IPR015330">
    <property type="entry name" value="DNA_primase/pol_bifunc_N"/>
</dbReference>
<gene>
    <name evidence="2" type="ORF">IH622_13600</name>
</gene>
<dbReference type="InterPro" id="IPR027417">
    <property type="entry name" value="P-loop_NTPase"/>
</dbReference>
<evidence type="ECO:0000313" key="3">
    <source>
        <dbReference type="Proteomes" id="UP000642265"/>
    </source>
</evidence>
<dbReference type="AlphaFoldDB" id="A0A8I0N754"/>
<dbReference type="Gene3D" id="3.40.50.300">
    <property type="entry name" value="P-loop containing nucleotide triphosphate hydrolases"/>
    <property type="match status" value="1"/>
</dbReference>
<protein>
    <submittedName>
        <fullName evidence="2">Bifunctional DNA primase/polymerase</fullName>
    </submittedName>
</protein>